<organism evidence="2 3">
    <name type="scientific">Spraguea lophii (strain 42_110)</name>
    <name type="common">Microsporidian parasite</name>
    <dbReference type="NCBI Taxonomy" id="1358809"/>
    <lineage>
        <taxon>Eukaryota</taxon>
        <taxon>Fungi</taxon>
        <taxon>Fungi incertae sedis</taxon>
        <taxon>Microsporidia</taxon>
        <taxon>Spragueidae</taxon>
        <taxon>Spraguea</taxon>
    </lineage>
</organism>
<dbReference type="EMBL" id="ATCN01000621">
    <property type="protein sequence ID" value="EPR78679.1"/>
    <property type="molecule type" value="Genomic_DNA"/>
</dbReference>
<evidence type="ECO:0000256" key="1">
    <source>
        <dbReference type="SAM" id="SignalP"/>
    </source>
</evidence>
<comment type="caution">
    <text evidence="2">The sequence shown here is derived from an EMBL/GenBank/DDBJ whole genome shotgun (WGS) entry which is preliminary data.</text>
</comment>
<feature type="chain" id="PRO_5004546691" evidence="1">
    <location>
        <begin position="18"/>
        <end position="171"/>
    </location>
</feature>
<feature type="signal peptide" evidence="1">
    <location>
        <begin position="1"/>
        <end position="17"/>
    </location>
</feature>
<gene>
    <name evidence="2" type="ORF">SLOPH_1045</name>
</gene>
<evidence type="ECO:0000313" key="3">
    <source>
        <dbReference type="Proteomes" id="UP000014978"/>
    </source>
</evidence>
<sequence length="171" mass="20286">MLIFITILLMLKRHLSTYNKICKTIYYIGYDNQLEYKLCKYFNNRMPRSFNYQTLYLFINFYYKKVNCIEDDPNTPLKSERNGNSSCSNRNIGSSTNEDFFIDDEMLESEYQLLFIDINCEDLPLFDNSKLFIKEESFSNTSFDDEVMVRAPTCPCGRFFKRVFCCISGDD</sequence>
<dbReference type="VEuPathDB" id="MicrosporidiaDB:SLOPH_1045"/>
<keyword evidence="1" id="KW-0732">Signal</keyword>
<proteinExistence type="predicted"/>
<dbReference type="AlphaFoldDB" id="S7XI29"/>
<reference evidence="3" key="1">
    <citation type="journal article" date="2013" name="PLoS Genet.">
        <title>The genome of Spraguea lophii and the basis of host-microsporidian interactions.</title>
        <authorList>
            <person name="Campbell S.E."/>
            <person name="Williams T.A."/>
            <person name="Yousuf A."/>
            <person name="Soanes D.M."/>
            <person name="Paszkiewicz K.H."/>
            <person name="Williams B.A.P."/>
        </authorList>
    </citation>
    <scope>NUCLEOTIDE SEQUENCE [LARGE SCALE GENOMIC DNA]</scope>
    <source>
        <strain evidence="3">42_110</strain>
    </source>
</reference>
<dbReference type="InParanoid" id="S7XI29"/>
<keyword evidence="3" id="KW-1185">Reference proteome</keyword>
<evidence type="ECO:0000313" key="2">
    <source>
        <dbReference type="EMBL" id="EPR78679.1"/>
    </source>
</evidence>
<dbReference type="Proteomes" id="UP000014978">
    <property type="component" value="Unassembled WGS sequence"/>
</dbReference>
<accession>S7XI29</accession>
<dbReference type="HOGENOM" id="CLU_1563893_0_0_1"/>
<name>S7XI29_SPRLO</name>
<protein>
    <submittedName>
        <fullName evidence="2">Uncharacterized protein</fullName>
    </submittedName>
</protein>